<reference evidence="7 8" key="1">
    <citation type="submission" date="2023-07" db="EMBL/GenBank/DDBJ databases">
        <title>Sorghum-associated microbial communities from plants grown in Nebraska, USA.</title>
        <authorList>
            <person name="Schachtman D."/>
        </authorList>
    </citation>
    <scope>NUCLEOTIDE SEQUENCE [LARGE SCALE GENOMIC DNA]</scope>
    <source>
        <strain evidence="7 8">DS1027</strain>
    </source>
</reference>
<evidence type="ECO:0000256" key="4">
    <source>
        <dbReference type="SAM" id="MobiDB-lite"/>
    </source>
</evidence>
<dbReference type="Pfam" id="PF12740">
    <property type="entry name" value="PETase"/>
    <property type="match status" value="1"/>
</dbReference>
<keyword evidence="3" id="KW-0443">Lipid metabolism</keyword>
<name>A0ABU1MP68_9SPHN</name>
<feature type="compositionally biased region" description="Low complexity" evidence="4">
    <location>
        <begin position="38"/>
        <end position="49"/>
    </location>
</feature>
<dbReference type="GO" id="GO:0016787">
    <property type="term" value="F:hydrolase activity"/>
    <property type="evidence" value="ECO:0007669"/>
    <property type="project" value="UniProtKB-KW"/>
</dbReference>
<dbReference type="PANTHER" id="PTHR10272">
    <property type="entry name" value="PLATELET-ACTIVATING FACTOR ACETYLHYDROLASE"/>
    <property type="match status" value="1"/>
</dbReference>
<feature type="domain" description="PET hydrolase/cutinase-like" evidence="6">
    <location>
        <begin position="147"/>
        <end position="250"/>
    </location>
</feature>
<keyword evidence="1 7" id="KW-0378">Hydrolase</keyword>
<dbReference type="RefSeq" id="WP_309805802.1">
    <property type="nucleotide sequence ID" value="NZ_JAVDRD010000008.1"/>
</dbReference>
<dbReference type="InterPro" id="IPR029058">
    <property type="entry name" value="AB_hydrolase_fold"/>
</dbReference>
<proteinExistence type="predicted"/>
<keyword evidence="5" id="KW-0732">Signal</keyword>
<evidence type="ECO:0000259" key="6">
    <source>
        <dbReference type="Pfam" id="PF12740"/>
    </source>
</evidence>
<organism evidence="7 8">
    <name type="scientific">Novosphingobium capsulatum</name>
    <dbReference type="NCBI Taxonomy" id="13688"/>
    <lineage>
        <taxon>Bacteria</taxon>
        <taxon>Pseudomonadati</taxon>
        <taxon>Pseudomonadota</taxon>
        <taxon>Alphaproteobacteria</taxon>
        <taxon>Sphingomonadales</taxon>
        <taxon>Sphingomonadaceae</taxon>
        <taxon>Novosphingobium</taxon>
    </lineage>
</organism>
<accession>A0ABU1MP68</accession>
<feature type="chain" id="PRO_5046982637" evidence="5">
    <location>
        <begin position="38"/>
        <end position="458"/>
    </location>
</feature>
<feature type="region of interest" description="Disordered" evidence="4">
    <location>
        <begin position="38"/>
        <end position="58"/>
    </location>
</feature>
<sequence length="458" mass="47329">MTQKTEKTGTVGAGARRARRLTRASALLGLAMLTAAAAPPASNAPGKPATGLDQPEPGLPELAAPGPYVPGTMTRTIVASGQLDATASVAAGQVVRGTRTLPLRIWYPARGAAGASTVTYSASLTAEPPQPPVHFTIAGRAVADAPQAGQGFPLVLLSHGFDNDPVMLRWLGENLASKGYVVVAIAHHDGPITDPRGAVPMMLRRPLDIVLTLQRLRAGLLGPLADPAQVALIGYSFGGYGVLTAAGARLDPTAAWLARMPAALRAAYAGNGPAAADLRADGIAAVVAISPAGGGPSPVWGSGLAQIHAPLMVVTGTADRTVGFDPGPATIFAGATGSDRTMLAFEGAGHSIGTDPAPPQMRQALWDMDWFEDPVWRKARLNGISLHFITAFLGVHLKHQAAMQAYLTVPAERSDRAGWTGPTTPYAAVSQGGDNPTWKGFVRNHQDGLILRHLAPAP</sequence>
<dbReference type="Gene3D" id="3.40.50.1820">
    <property type="entry name" value="alpha/beta hydrolase"/>
    <property type="match status" value="1"/>
</dbReference>
<evidence type="ECO:0000256" key="1">
    <source>
        <dbReference type="ARBA" id="ARBA00022801"/>
    </source>
</evidence>
<dbReference type="Proteomes" id="UP001184150">
    <property type="component" value="Unassembled WGS sequence"/>
</dbReference>
<keyword evidence="8" id="KW-1185">Reference proteome</keyword>
<dbReference type="PANTHER" id="PTHR10272:SF0">
    <property type="entry name" value="PLATELET-ACTIVATING FACTOR ACETYLHYDROLASE"/>
    <property type="match status" value="1"/>
</dbReference>
<dbReference type="InterPro" id="IPR041127">
    <property type="entry name" value="PET_hydrolase/cutinase-like"/>
</dbReference>
<comment type="caution">
    <text evidence="7">The sequence shown here is derived from an EMBL/GenBank/DDBJ whole genome shotgun (WGS) entry which is preliminary data.</text>
</comment>
<evidence type="ECO:0000313" key="8">
    <source>
        <dbReference type="Proteomes" id="UP001184150"/>
    </source>
</evidence>
<gene>
    <name evidence="7" type="ORF">J2792_003029</name>
</gene>
<evidence type="ECO:0000256" key="5">
    <source>
        <dbReference type="SAM" id="SignalP"/>
    </source>
</evidence>
<feature type="signal peptide" evidence="5">
    <location>
        <begin position="1"/>
        <end position="37"/>
    </location>
</feature>
<protein>
    <submittedName>
        <fullName evidence="7">Dienelactone hydrolase</fullName>
    </submittedName>
</protein>
<evidence type="ECO:0000256" key="3">
    <source>
        <dbReference type="ARBA" id="ARBA00023098"/>
    </source>
</evidence>
<evidence type="ECO:0000256" key="2">
    <source>
        <dbReference type="ARBA" id="ARBA00022963"/>
    </source>
</evidence>
<keyword evidence="2" id="KW-0442">Lipid degradation</keyword>
<dbReference type="EMBL" id="JAVDRD010000008">
    <property type="protein sequence ID" value="MDR6512146.1"/>
    <property type="molecule type" value="Genomic_DNA"/>
</dbReference>
<evidence type="ECO:0000313" key="7">
    <source>
        <dbReference type="EMBL" id="MDR6512146.1"/>
    </source>
</evidence>
<dbReference type="SUPFAM" id="SSF53474">
    <property type="entry name" value="alpha/beta-Hydrolases"/>
    <property type="match status" value="1"/>
</dbReference>